<proteinExistence type="predicted"/>
<dbReference type="AlphaFoldDB" id="A0A3D1JDA2"/>
<keyword evidence="1" id="KW-1133">Transmembrane helix</keyword>
<keyword evidence="1" id="KW-0472">Membrane</keyword>
<reference evidence="3 4" key="1">
    <citation type="journal article" date="2018" name="Nat. Biotechnol.">
        <title>A standardized bacterial taxonomy based on genome phylogeny substantially revises the tree of life.</title>
        <authorList>
            <person name="Parks D.H."/>
            <person name="Chuvochina M."/>
            <person name="Waite D.W."/>
            <person name="Rinke C."/>
            <person name="Skarshewski A."/>
            <person name="Chaumeil P.A."/>
            <person name="Hugenholtz P."/>
        </authorList>
    </citation>
    <scope>NUCLEOTIDE SEQUENCE [LARGE SCALE GENOMIC DNA]</scope>
    <source>
        <strain evidence="3">UBA8781</strain>
    </source>
</reference>
<dbReference type="Proteomes" id="UP000264141">
    <property type="component" value="Unassembled WGS sequence"/>
</dbReference>
<feature type="transmembrane region" description="Helical" evidence="1">
    <location>
        <begin position="55"/>
        <end position="73"/>
    </location>
</feature>
<feature type="transmembrane region" description="Helical" evidence="1">
    <location>
        <begin position="188"/>
        <end position="207"/>
    </location>
</feature>
<name>A0A3D1JDA2_9CHLR</name>
<accession>A0A3D1JDA2</accession>
<protein>
    <recommendedName>
        <fullName evidence="2">Peptidase M28 domain-containing protein</fullName>
    </recommendedName>
</protein>
<dbReference type="InterPro" id="IPR007484">
    <property type="entry name" value="Peptidase_M28"/>
</dbReference>
<comment type="caution">
    <text evidence="3">The sequence shown here is derived from an EMBL/GenBank/DDBJ whole genome shotgun (WGS) entry which is preliminary data.</text>
</comment>
<dbReference type="EMBL" id="DPBP01000004">
    <property type="protein sequence ID" value="HCE16404.1"/>
    <property type="molecule type" value="Genomic_DNA"/>
</dbReference>
<keyword evidence="1" id="KW-0812">Transmembrane</keyword>
<dbReference type="Gene3D" id="3.40.630.10">
    <property type="entry name" value="Zn peptidases"/>
    <property type="match status" value="1"/>
</dbReference>
<organism evidence="3 4">
    <name type="scientific">Anaerolinea thermolimosa</name>
    <dbReference type="NCBI Taxonomy" id="229919"/>
    <lineage>
        <taxon>Bacteria</taxon>
        <taxon>Bacillati</taxon>
        <taxon>Chloroflexota</taxon>
        <taxon>Anaerolineae</taxon>
        <taxon>Anaerolineales</taxon>
        <taxon>Anaerolineaceae</taxon>
        <taxon>Anaerolinea</taxon>
    </lineage>
</organism>
<evidence type="ECO:0000313" key="3">
    <source>
        <dbReference type="EMBL" id="HCE16404.1"/>
    </source>
</evidence>
<feature type="transmembrane region" description="Helical" evidence="1">
    <location>
        <begin position="156"/>
        <end position="181"/>
    </location>
</feature>
<dbReference type="STRING" id="229919.GCA_001050195_02598"/>
<evidence type="ECO:0000313" key="4">
    <source>
        <dbReference type="Proteomes" id="UP000264141"/>
    </source>
</evidence>
<dbReference type="Pfam" id="PF04389">
    <property type="entry name" value="Peptidase_M28"/>
    <property type="match status" value="1"/>
</dbReference>
<evidence type="ECO:0000259" key="2">
    <source>
        <dbReference type="Pfam" id="PF04389"/>
    </source>
</evidence>
<feature type="domain" description="Peptidase M28" evidence="2">
    <location>
        <begin position="201"/>
        <end position="380"/>
    </location>
</feature>
<dbReference type="SUPFAM" id="SSF53187">
    <property type="entry name" value="Zn-dependent exopeptidases"/>
    <property type="match status" value="1"/>
</dbReference>
<sequence>MTLPLAVIRYLAETIGGRGSCTPAVSRAGEYVHGVLRDLGTHEVRFEPFAGAASTYRPFMLAFLAAFAGSLLAFTGVGRLYLALGAVLNGLGAWAMLAEAEFAPHWAGWLIHHRPARNVCGVIRPAGTVTRRVVLCAHLDTHRTPVFYSSAGWQRLFGLLVAACLISMLAGTLVFAAGALLARVQLGWVGAGLLPFQGFALIMVAMADFTPFSPGANDNASGVGVILGLAGRLKEQPLRHTEVHLLFTDCEETGAWGMRAFLNQHARELGEDCLYVAIDQVGVGQLCYLLNDGLIFKHPTHPRALELARRARQSGGMKVKEIPGTAYTDALPATLRGRVALTLCTVPEGDAGASAHWHQMSDRFEVIDPQALAETEQFTWQVLQEVDGD</sequence>
<gene>
    <name evidence="3" type="ORF">DEQ80_00955</name>
</gene>
<evidence type="ECO:0000256" key="1">
    <source>
        <dbReference type="SAM" id="Phobius"/>
    </source>
</evidence>